<feature type="domain" description="RING-type" evidence="6">
    <location>
        <begin position="191"/>
        <end position="242"/>
    </location>
</feature>
<evidence type="ECO:0000313" key="8">
    <source>
        <dbReference type="Proteomes" id="UP000310158"/>
    </source>
</evidence>
<dbReference type="InterPro" id="IPR018957">
    <property type="entry name" value="Znf_C3HC4_RING-type"/>
</dbReference>
<keyword evidence="2 4" id="KW-0863">Zinc-finger</keyword>
<comment type="caution">
    <text evidence="7">The sequence shown here is derived from an EMBL/GenBank/DDBJ whole genome shotgun (WGS) entry which is preliminary data.</text>
</comment>
<keyword evidence="8" id="KW-1185">Reference proteome</keyword>
<dbReference type="GO" id="GO:0008270">
    <property type="term" value="F:zinc ion binding"/>
    <property type="evidence" value="ECO:0007669"/>
    <property type="project" value="UniProtKB-KW"/>
</dbReference>
<evidence type="ECO:0000256" key="4">
    <source>
        <dbReference type="PROSITE-ProRule" id="PRU00175"/>
    </source>
</evidence>
<dbReference type="Proteomes" id="UP000310158">
    <property type="component" value="Unassembled WGS sequence"/>
</dbReference>
<feature type="region of interest" description="Disordered" evidence="5">
    <location>
        <begin position="1"/>
        <end position="34"/>
    </location>
</feature>
<evidence type="ECO:0000313" key="7">
    <source>
        <dbReference type="EMBL" id="THH18456.1"/>
    </source>
</evidence>
<dbReference type="OrthoDB" id="6105938at2759"/>
<evidence type="ECO:0000256" key="1">
    <source>
        <dbReference type="ARBA" id="ARBA00022723"/>
    </source>
</evidence>
<feature type="region of interest" description="Disordered" evidence="5">
    <location>
        <begin position="282"/>
        <end position="309"/>
    </location>
</feature>
<proteinExistence type="predicted"/>
<dbReference type="EMBL" id="SGPL01000075">
    <property type="protein sequence ID" value="THH18456.1"/>
    <property type="molecule type" value="Genomic_DNA"/>
</dbReference>
<reference evidence="7 8" key="1">
    <citation type="submission" date="2019-02" db="EMBL/GenBank/DDBJ databases">
        <title>Genome sequencing of the rare red list fungi Bondarzewia mesenterica.</title>
        <authorList>
            <person name="Buettner E."/>
            <person name="Kellner H."/>
        </authorList>
    </citation>
    <scope>NUCLEOTIDE SEQUENCE [LARGE SCALE GENOMIC DNA]</scope>
    <source>
        <strain evidence="7 8">DSM 108281</strain>
    </source>
</reference>
<evidence type="ECO:0000256" key="3">
    <source>
        <dbReference type="ARBA" id="ARBA00022833"/>
    </source>
</evidence>
<gene>
    <name evidence="7" type="ORF">EW146_g2545</name>
</gene>
<dbReference type="InterPro" id="IPR013083">
    <property type="entry name" value="Znf_RING/FYVE/PHD"/>
</dbReference>
<dbReference type="PROSITE" id="PS00518">
    <property type="entry name" value="ZF_RING_1"/>
    <property type="match status" value="1"/>
</dbReference>
<dbReference type="Gene3D" id="3.30.40.10">
    <property type="entry name" value="Zinc/RING finger domain, C3HC4 (zinc finger)"/>
    <property type="match status" value="1"/>
</dbReference>
<name>A0A4S4M0B3_9AGAM</name>
<protein>
    <recommendedName>
        <fullName evidence="6">RING-type domain-containing protein</fullName>
    </recommendedName>
</protein>
<sequence length="374" mass="41642">MSSGVATRSQSRPRRSSRLSGAHTPQRGALSQPVSDNLGKALSVVTYFVLELMEGGSTMYVQIEVRGRQKKRKRLPSDEPESTPVAINSASAAAIPATEDSPRSPLSRRAQLSQQNLLEREASLKVKESELRRRELEIDQTRKKLHSFELNIAQSKVQLETRRRSLVEFVDQQVSPAAESVLQQLEDDYTCPLCLDVMTCPYSLTARQCGHTFCGVCLLQWYFSCLHDCGGWHIGVECPVCRASTPIPPGLPPRPSHSCPFIPNRIVSNKVTDIVVKLHSIGGVGSPAPRGSGEGSTKKKKSKTLDERAEKLPPPVLEWAEGGPRRNDWVKKEERILNCLRILRVGRTEMAYITGRWELLTPNDFLNVKNRLGV</sequence>
<dbReference type="InterPro" id="IPR001841">
    <property type="entry name" value="Znf_RING"/>
</dbReference>
<evidence type="ECO:0000256" key="5">
    <source>
        <dbReference type="SAM" id="MobiDB-lite"/>
    </source>
</evidence>
<evidence type="ECO:0000256" key="2">
    <source>
        <dbReference type="ARBA" id="ARBA00022771"/>
    </source>
</evidence>
<feature type="region of interest" description="Disordered" evidence="5">
    <location>
        <begin position="66"/>
        <end position="108"/>
    </location>
</feature>
<dbReference type="InterPro" id="IPR017907">
    <property type="entry name" value="Znf_RING_CS"/>
</dbReference>
<accession>A0A4S4M0B3</accession>
<keyword evidence="3" id="KW-0862">Zinc</keyword>
<feature type="compositionally biased region" description="Low complexity" evidence="5">
    <location>
        <begin position="86"/>
        <end position="97"/>
    </location>
</feature>
<keyword evidence="1" id="KW-0479">Metal-binding</keyword>
<dbReference type="SUPFAM" id="SSF57850">
    <property type="entry name" value="RING/U-box"/>
    <property type="match status" value="1"/>
</dbReference>
<organism evidence="7 8">
    <name type="scientific">Bondarzewia mesenterica</name>
    <dbReference type="NCBI Taxonomy" id="1095465"/>
    <lineage>
        <taxon>Eukaryota</taxon>
        <taxon>Fungi</taxon>
        <taxon>Dikarya</taxon>
        <taxon>Basidiomycota</taxon>
        <taxon>Agaricomycotina</taxon>
        <taxon>Agaricomycetes</taxon>
        <taxon>Russulales</taxon>
        <taxon>Bondarzewiaceae</taxon>
        <taxon>Bondarzewia</taxon>
    </lineage>
</organism>
<dbReference type="Pfam" id="PF00097">
    <property type="entry name" value="zf-C3HC4"/>
    <property type="match status" value="1"/>
</dbReference>
<dbReference type="PROSITE" id="PS50089">
    <property type="entry name" value="ZF_RING_2"/>
    <property type="match status" value="1"/>
</dbReference>
<dbReference type="AlphaFoldDB" id="A0A4S4M0B3"/>
<evidence type="ECO:0000259" key="6">
    <source>
        <dbReference type="PROSITE" id="PS50089"/>
    </source>
</evidence>